<proteinExistence type="predicted"/>
<reference evidence="1 2" key="1">
    <citation type="submission" date="2014-12" db="EMBL/GenBank/DDBJ databases">
        <title>Draft genome sequences of 29 type strains of Enterococci.</title>
        <authorList>
            <person name="Zhong Z."/>
            <person name="Sun Z."/>
            <person name="Liu W."/>
            <person name="Zhang W."/>
            <person name="Zhang H."/>
        </authorList>
    </citation>
    <scope>NUCLEOTIDE SEQUENCE [LARGE SCALE GENOMIC DNA]</scope>
    <source>
        <strain evidence="1 2">DSM 21207</strain>
    </source>
</reference>
<sequence length="43" mass="5188">MGLHKLFHLPKEPYLFLYNDNFDKLKVMFKMIVSKKNLQAFSL</sequence>
<accession>A0A1L8R4I5</accession>
<dbReference type="Proteomes" id="UP000182835">
    <property type="component" value="Unassembled WGS sequence"/>
</dbReference>
<name>A0A1L8R4I5_9ENTE</name>
<dbReference type="STRING" id="317010.RU96_GL000701"/>
<protein>
    <submittedName>
        <fullName evidence="1">Uncharacterized protein</fullName>
    </submittedName>
</protein>
<dbReference type="EMBL" id="JXKG01000015">
    <property type="protein sequence ID" value="OJG14651.1"/>
    <property type="molecule type" value="Genomic_DNA"/>
</dbReference>
<dbReference type="AlphaFoldDB" id="A0A1L8R4I5"/>
<evidence type="ECO:0000313" key="1">
    <source>
        <dbReference type="EMBL" id="OJG14651.1"/>
    </source>
</evidence>
<gene>
    <name evidence="1" type="ORF">RU96_GL000701</name>
</gene>
<comment type="caution">
    <text evidence="1">The sequence shown here is derived from an EMBL/GenBank/DDBJ whole genome shotgun (WGS) entry which is preliminary data.</text>
</comment>
<organism evidence="1 2">
    <name type="scientific">Enterococcus canintestini</name>
    <dbReference type="NCBI Taxonomy" id="317010"/>
    <lineage>
        <taxon>Bacteria</taxon>
        <taxon>Bacillati</taxon>
        <taxon>Bacillota</taxon>
        <taxon>Bacilli</taxon>
        <taxon>Lactobacillales</taxon>
        <taxon>Enterococcaceae</taxon>
        <taxon>Enterococcus</taxon>
    </lineage>
</organism>
<evidence type="ECO:0000313" key="2">
    <source>
        <dbReference type="Proteomes" id="UP000182835"/>
    </source>
</evidence>